<sequence>MSPRIVVLISGSGSNLQALIDAKSENKLPGEIVRVVSSSKNAYGLERAAKNGIPTKVHSLYSYTKGLAKDDKTGRASARQNFEIDLASVVRQDKPDLIVCAGWLLILGPNFLKEIGQVPIINLHPALPGAFDGTTHAIEMAWQKCQDDQKAIIAGCMVHYVIQEVDRGEPVIIKQLEIVPGKESLEQYEQRVHAQEHIAIVEAVQKILGNKS</sequence>
<evidence type="ECO:0000256" key="2">
    <source>
        <dbReference type="ARBA" id="ARBA00012254"/>
    </source>
</evidence>
<evidence type="ECO:0000313" key="12">
    <source>
        <dbReference type="Proteomes" id="UP000189911"/>
    </source>
</evidence>
<evidence type="ECO:0000259" key="10">
    <source>
        <dbReference type="Pfam" id="PF00551"/>
    </source>
</evidence>
<accession>A0A1G4JFF7</accession>
<dbReference type="PANTHER" id="PTHR43369">
    <property type="entry name" value="PHOSPHORIBOSYLGLYCINAMIDE FORMYLTRANSFERASE"/>
    <property type="match status" value="1"/>
</dbReference>
<protein>
    <recommendedName>
        <fullName evidence="3">Phosphoribosylglycinamide formyltransferase</fullName>
        <ecNumber evidence="2">2.1.2.2</ecNumber>
    </recommendedName>
    <alternativeName>
        <fullName evidence="8">5'-phosphoribosylglycinamide transformylase</fullName>
    </alternativeName>
    <alternativeName>
        <fullName evidence="7">GAR transformylase</fullName>
    </alternativeName>
</protein>
<dbReference type="EC" id="2.1.2.2" evidence="2"/>
<evidence type="ECO:0000256" key="5">
    <source>
        <dbReference type="ARBA" id="ARBA00022755"/>
    </source>
</evidence>
<keyword evidence="5" id="KW-0658">Purine biosynthesis</keyword>
<evidence type="ECO:0000256" key="6">
    <source>
        <dbReference type="ARBA" id="ARBA00038440"/>
    </source>
</evidence>
<dbReference type="InterPro" id="IPR002376">
    <property type="entry name" value="Formyl_transf_N"/>
</dbReference>
<evidence type="ECO:0000256" key="1">
    <source>
        <dbReference type="ARBA" id="ARBA00005054"/>
    </source>
</evidence>
<dbReference type="CDD" id="cd08645">
    <property type="entry name" value="FMT_core_GART"/>
    <property type="match status" value="1"/>
</dbReference>
<organism evidence="11 12">
    <name type="scientific">Lachancea nothofagi CBS 11611</name>
    <dbReference type="NCBI Taxonomy" id="1266666"/>
    <lineage>
        <taxon>Eukaryota</taxon>
        <taxon>Fungi</taxon>
        <taxon>Dikarya</taxon>
        <taxon>Ascomycota</taxon>
        <taxon>Saccharomycotina</taxon>
        <taxon>Saccharomycetes</taxon>
        <taxon>Saccharomycetales</taxon>
        <taxon>Saccharomycetaceae</taxon>
        <taxon>Lachancea</taxon>
    </lineage>
</organism>
<dbReference type="NCBIfam" id="TIGR00639">
    <property type="entry name" value="PurN"/>
    <property type="match status" value="1"/>
</dbReference>
<keyword evidence="4" id="KW-0808">Transferase</keyword>
<dbReference type="EMBL" id="LT598448">
    <property type="protein sequence ID" value="SCU88793.1"/>
    <property type="molecule type" value="Genomic_DNA"/>
</dbReference>
<evidence type="ECO:0000256" key="7">
    <source>
        <dbReference type="ARBA" id="ARBA00041324"/>
    </source>
</evidence>
<evidence type="ECO:0000256" key="8">
    <source>
        <dbReference type="ARBA" id="ARBA00041682"/>
    </source>
</evidence>
<evidence type="ECO:0000256" key="4">
    <source>
        <dbReference type="ARBA" id="ARBA00022679"/>
    </source>
</evidence>
<dbReference type="GO" id="GO:0006189">
    <property type="term" value="P:'de novo' IMP biosynthetic process"/>
    <property type="evidence" value="ECO:0007669"/>
    <property type="project" value="InterPro"/>
</dbReference>
<dbReference type="GO" id="GO:0005737">
    <property type="term" value="C:cytoplasm"/>
    <property type="evidence" value="ECO:0007669"/>
    <property type="project" value="TreeGrafter"/>
</dbReference>
<evidence type="ECO:0000256" key="3">
    <source>
        <dbReference type="ARBA" id="ARBA00022076"/>
    </source>
</evidence>
<feature type="domain" description="Formyl transferase N-terminal" evidence="10">
    <location>
        <begin position="4"/>
        <end position="204"/>
    </location>
</feature>
<dbReference type="InterPro" id="IPR004607">
    <property type="entry name" value="GART"/>
</dbReference>
<dbReference type="FunFam" id="3.40.50.170:FF:000009">
    <property type="entry name" value="Phosphoribosylglycinamide formyltransferase (Eurofung)"/>
    <property type="match status" value="1"/>
</dbReference>
<comment type="catalytic activity">
    <reaction evidence="9">
        <text>N(1)-(5-phospho-beta-D-ribosyl)glycinamide + (6R)-10-formyltetrahydrofolate = N(2)-formyl-N(1)-(5-phospho-beta-D-ribosyl)glycinamide + (6S)-5,6,7,8-tetrahydrofolate + H(+)</text>
        <dbReference type="Rhea" id="RHEA:15053"/>
        <dbReference type="ChEBI" id="CHEBI:15378"/>
        <dbReference type="ChEBI" id="CHEBI:57453"/>
        <dbReference type="ChEBI" id="CHEBI:143788"/>
        <dbReference type="ChEBI" id="CHEBI:147286"/>
        <dbReference type="ChEBI" id="CHEBI:195366"/>
        <dbReference type="EC" id="2.1.2.2"/>
    </reaction>
</comment>
<evidence type="ECO:0000313" key="11">
    <source>
        <dbReference type="EMBL" id="SCU88793.1"/>
    </source>
</evidence>
<dbReference type="InterPro" id="IPR036477">
    <property type="entry name" value="Formyl_transf_N_sf"/>
</dbReference>
<dbReference type="SUPFAM" id="SSF53328">
    <property type="entry name" value="Formyltransferase"/>
    <property type="match status" value="1"/>
</dbReference>
<proteinExistence type="inferred from homology"/>
<dbReference type="PANTHER" id="PTHR43369:SF2">
    <property type="entry name" value="PHOSPHORIBOSYLGLYCINAMIDE FORMYLTRANSFERASE"/>
    <property type="match status" value="1"/>
</dbReference>
<keyword evidence="12" id="KW-1185">Reference proteome</keyword>
<comment type="pathway">
    <text evidence="1">Purine metabolism; IMP biosynthesis via de novo pathway; N(2)-formyl-N(1)-(5-phospho-D-ribosyl)glycinamide from N(1)-(5-phospho-D-ribosyl)glycinamide (10-formyl THF route): step 1/1.</text>
</comment>
<comment type="similarity">
    <text evidence="6">Belongs to the GART family.</text>
</comment>
<dbReference type="GO" id="GO:0004644">
    <property type="term" value="F:phosphoribosylglycinamide formyltransferase activity"/>
    <property type="evidence" value="ECO:0007669"/>
    <property type="project" value="UniProtKB-EC"/>
</dbReference>
<evidence type="ECO:0000256" key="9">
    <source>
        <dbReference type="ARBA" id="ARBA00047664"/>
    </source>
</evidence>
<dbReference type="AlphaFoldDB" id="A0A1G4JFF7"/>
<dbReference type="Gene3D" id="3.40.50.170">
    <property type="entry name" value="Formyl transferase, N-terminal domain"/>
    <property type="match status" value="1"/>
</dbReference>
<dbReference type="Proteomes" id="UP000189911">
    <property type="component" value="Chromosome D"/>
</dbReference>
<gene>
    <name evidence="11" type="ORF">LANO_0D03092G</name>
</gene>
<reference evidence="12" key="1">
    <citation type="submission" date="2016-03" db="EMBL/GenBank/DDBJ databases">
        <authorList>
            <person name="Devillers Hugo."/>
        </authorList>
    </citation>
    <scope>NUCLEOTIDE SEQUENCE [LARGE SCALE GENOMIC DNA]</scope>
</reference>
<dbReference type="HAMAP" id="MF_01930">
    <property type="entry name" value="PurN"/>
    <property type="match status" value="1"/>
</dbReference>
<dbReference type="OrthoDB" id="5575075at2759"/>
<name>A0A1G4JFF7_9SACH</name>
<dbReference type="Pfam" id="PF00551">
    <property type="entry name" value="Formyl_trans_N"/>
    <property type="match status" value="1"/>
</dbReference>